<evidence type="ECO:0000256" key="2">
    <source>
        <dbReference type="ARBA" id="ARBA00022448"/>
    </source>
</evidence>
<protein>
    <recommendedName>
        <fullName evidence="8">Permease IIC component</fullName>
    </recommendedName>
</protein>
<comment type="subcellular location">
    <subcellularLocation>
        <location evidence="1">Cell membrane</location>
        <topology evidence="1">Multi-pass membrane protein</topology>
    </subcellularLocation>
</comment>
<dbReference type="GO" id="GO:0005886">
    <property type="term" value="C:plasma membrane"/>
    <property type="evidence" value="ECO:0007669"/>
    <property type="project" value="UniProtKB-SubCell"/>
</dbReference>
<name>A0A1E5GA83_9ENTE</name>
<feature type="transmembrane region" description="Helical" evidence="9">
    <location>
        <begin position="373"/>
        <end position="392"/>
    </location>
</feature>
<evidence type="ECO:0000256" key="9">
    <source>
        <dbReference type="SAM" id="Phobius"/>
    </source>
</evidence>
<feature type="transmembrane region" description="Helical" evidence="9">
    <location>
        <begin position="349"/>
        <end position="367"/>
    </location>
</feature>
<keyword evidence="2 8" id="KW-0813">Transport</keyword>
<accession>A0A1E5GA83</accession>
<dbReference type="GO" id="GO:1901264">
    <property type="term" value="P:carbohydrate derivative transport"/>
    <property type="evidence" value="ECO:0007669"/>
    <property type="project" value="TreeGrafter"/>
</dbReference>
<evidence type="ECO:0000256" key="5">
    <source>
        <dbReference type="ARBA" id="ARBA00022692"/>
    </source>
</evidence>
<feature type="transmembrane region" description="Helical" evidence="9">
    <location>
        <begin position="228"/>
        <end position="243"/>
    </location>
</feature>
<feature type="transmembrane region" description="Helical" evidence="9">
    <location>
        <begin position="263"/>
        <end position="285"/>
    </location>
</feature>
<evidence type="ECO:0000256" key="1">
    <source>
        <dbReference type="ARBA" id="ARBA00004651"/>
    </source>
</evidence>
<comment type="function">
    <text evidence="8">The phosphoenolpyruvate-dependent sugar phosphotransferase system (PTS), a major carbohydrate active -transport system, catalyzes the phosphorylation of incoming sugar substrates concomitant with their translocation across the cell membrane.</text>
</comment>
<keyword evidence="4 8" id="KW-0762">Sugar transport</keyword>
<feature type="transmembrane region" description="Helical" evidence="9">
    <location>
        <begin position="28"/>
        <end position="49"/>
    </location>
</feature>
<feature type="transmembrane region" description="Helical" evidence="9">
    <location>
        <begin position="69"/>
        <end position="87"/>
    </location>
</feature>
<evidence type="ECO:0000313" key="12">
    <source>
        <dbReference type="Proteomes" id="UP000094068"/>
    </source>
</evidence>
<feature type="transmembrane region" description="Helical" evidence="9">
    <location>
        <begin position="297"/>
        <end position="317"/>
    </location>
</feature>
<organism evidence="11 12">
    <name type="scientific">Enterococcus ureasiticus</name>
    <dbReference type="NCBI Taxonomy" id="903984"/>
    <lineage>
        <taxon>Bacteria</taxon>
        <taxon>Bacillati</taxon>
        <taxon>Bacillota</taxon>
        <taxon>Bacilli</taxon>
        <taxon>Lactobacillales</taxon>
        <taxon>Enterococcaceae</taxon>
        <taxon>Enterococcus</taxon>
    </lineage>
</organism>
<keyword evidence="7 8" id="KW-0472">Membrane</keyword>
<dbReference type="InterPro" id="IPR051088">
    <property type="entry name" value="PTS_Sugar-EIIC/EIIB"/>
</dbReference>
<evidence type="ECO:0000256" key="3">
    <source>
        <dbReference type="ARBA" id="ARBA00022475"/>
    </source>
</evidence>
<sequence>MNFIETKLLPVLLKVGNNKHLIAIRNGISMTIPFTIIGSFFLIIGNFPIKAWTDLIEPWSNLLNAPVNVTFGVLGLISAIGIGYHLGKELGTDPISNSLLTTIGFLLATTNNDLSVNIDALGASGMFTAIVIGIFVTHSFRYFVKKNIVIKMPEGVPPTVAMSFTTLIPGAFVLIVIWVLRCLFGIDLNALISYLFQPLVSGMGTLPGMLIYTTLVCLLWICGIHGDNILSGIATPVFLGYLAENTHAFQNGVQAQNIIAEGYWIVFMCIGGTGATLGLVLNMIRSKSKMYKSIGELSLPSAIFCINEPVIFGLPIVMNPIMIIPFIGTPVILCIGTYILMSMGIIGKIVIQVPWTIPPVIGAYIATNGNIGAAIWSIISIAISYIIYMPFFKMMETQQLKNEAESTE</sequence>
<feature type="transmembrane region" description="Helical" evidence="9">
    <location>
        <begin position="156"/>
        <end position="180"/>
    </location>
</feature>
<evidence type="ECO:0000256" key="6">
    <source>
        <dbReference type="ARBA" id="ARBA00022989"/>
    </source>
</evidence>
<gene>
    <name evidence="11" type="ORF">BCR21_14755</name>
</gene>
<dbReference type="EMBL" id="MIJZ01000016">
    <property type="protein sequence ID" value="OEG09603.1"/>
    <property type="molecule type" value="Genomic_DNA"/>
</dbReference>
<evidence type="ECO:0000256" key="4">
    <source>
        <dbReference type="ARBA" id="ARBA00022597"/>
    </source>
</evidence>
<dbReference type="AlphaFoldDB" id="A0A1E5GA83"/>
<evidence type="ECO:0000259" key="10">
    <source>
        <dbReference type="PROSITE" id="PS51105"/>
    </source>
</evidence>
<dbReference type="RefSeq" id="WP_069647281.1">
    <property type="nucleotide sequence ID" value="NZ_MIJZ01000016.1"/>
</dbReference>
<dbReference type="NCBIfam" id="TIGR00410">
    <property type="entry name" value="lacE"/>
    <property type="match status" value="1"/>
</dbReference>
<dbReference type="OrthoDB" id="1550290at2"/>
<evidence type="ECO:0000313" key="11">
    <source>
        <dbReference type="EMBL" id="OEG09603.1"/>
    </source>
</evidence>
<dbReference type="Pfam" id="PF02378">
    <property type="entry name" value="PTS_EIIC"/>
    <property type="match status" value="1"/>
</dbReference>
<dbReference type="STRING" id="903984.BCR21_14755"/>
<dbReference type="PANTHER" id="PTHR33989">
    <property type="match status" value="1"/>
</dbReference>
<dbReference type="PROSITE" id="PS51105">
    <property type="entry name" value="PTS_EIIC_TYPE_3"/>
    <property type="match status" value="1"/>
</dbReference>
<keyword evidence="6 9" id="KW-1133">Transmembrane helix</keyword>
<evidence type="ECO:0000256" key="7">
    <source>
        <dbReference type="ARBA" id="ARBA00023136"/>
    </source>
</evidence>
<evidence type="ECO:0000256" key="8">
    <source>
        <dbReference type="PIRNR" id="PIRNR006351"/>
    </source>
</evidence>
<dbReference type="PIRSF" id="PIRSF006351">
    <property type="entry name" value="PTS_EIIC-Cellobiose"/>
    <property type="match status" value="1"/>
</dbReference>
<reference evidence="12" key="1">
    <citation type="submission" date="2016-09" db="EMBL/GenBank/DDBJ databases">
        <authorList>
            <person name="Gulvik C.A."/>
        </authorList>
    </citation>
    <scope>NUCLEOTIDE SEQUENCE [LARGE SCALE GENOMIC DNA]</scope>
    <source>
        <strain evidence="12">DSM 23328</strain>
    </source>
</reference>
<feature type="transmembrane region" description="Helical" evidence="9">
    <location>
        <begin position="323"/>
        <end position="342"/>
    </location>
</feature>
<feature type="domain" description="PTS EIIC type-3" evidence="10">
    <location>
        <begin position="4"/>
        <end position="391"/>
    </location>
</feature>
<dbReference type="InterPro" id="IPR003352">
    <property type="entry name" value="PTS_EIIC"/>
</dbReference>
<keyword evidence="12" id="KW-1185">Reference proteome</keyword>
<dbReference type="Proteomes" id="UP000094068">
    <property type="component" value="Unassembled WGS sequence"/>
</dbReference>
<comment type="caution">
    <text evidence="11">The sequence shown here is derived from an EMBL/GenBank/DDBJ whole genome shotgun (WGS) entry which is preliminary data.</text>
</comment>
<dbReference type="InterPro" id="IPR004796">
    <property type="entry name" value="PTS_IIC_cello"/>
</dbReference>
<feature type="transmembrane region" description="Helical" evidence="9">
    <location>
        <begin position="123"/>
        <end position="144"/>
    </location>
</feature>
<dbReference type="GO" id="GO:0009401">
    <property type="term" value="P:phosphoenolpyruvate-dependent sugar phosphotransferase system"/>
    <property type="evidence" value="ECO:0007669"/>
    <property type="project" value="InterPro"/>
</dbReference>
<dbReference type="InterPro" id="IPR004501">
    <property type="entry name" value="PTS_EIIC_3"/>
</dbReference>
<feature type="transmembrane region" description="Helical" evidence="9">
    <location>
        <begin position="200"/>
        <end position="221"/>
    </location>
</feature>
<keyword evidence="5 9" id="KW-0812">Transmembrane</keyword>
<proteinExistence type="predicted"/>
<keyword evidence="3 8" id="KW-1003">Cell membrane</keyword>
<dbReference type="PANTHER" id="PTHR33989:SF11">
    <property type="entry name" value="LICHENAN PERMEASE IIC COMPONENT"/>
    <property type="match status" value="1"/>
</dbReference>
<dbReference type="GO" id="GO:0008982">
    <property type="term" value="F:protein-N(PI)-phosphohistidine-sugar phosphotransferase activity"/>
    <property type="evidence" value="ECO:0007669"/>
    <property type="project" value="UniProtKB-UniRule"/>
</dbReference>